<name>A0ABU3Y558_9SPHN</name>
<dbReference type="EMBL" id="JAWJEJ010000001">
    <property type="protein sequence ID" value="MDV3456337.1"/>
    <property type="molecule type" value="Genomic_DNA"/>
</dbReference>
<gene>
    <name evidence="1" type="ORF">RZN05_05025</name>
</gene>
<keyword evidence="2" id="KW-1185">Reference proteome</keyword>
<evidence type="ECO:0000313" key="1">
    <source>
        <dbReference type="EMBL" id="MDV3456337.1"/>
    </source>
</evidence>
<comment type="caution">
    <text evidence="1">The sequence shown here is derived from an EMBL/GenBank/DDBJ whole genome shotgun (WGS) entry which is preliminary data.</text>
</comment>
<organism evidence="1 2">
    <name type="scientific">Sphingomonas agrestis</name>
    <dbReference type="NCBI Taxonomy" id="3080540"/>
    <lineage>
        <taxon>Bacteria</taxon>
        <taxon>Pseudomonadati</taxon>
        <taxon>Pseudomonadota</taxon>
        <taxon>Alphaproteobacteria</taxon>
        <taxon>Sphingomonadales</taxon>
        <taxon>Sphingomonadaceae</taxon>
        <taxon>Sphingomonas</taxon>
    </lineage>
</organism>
<sequence length="348" mass="35834">MVDIVLSVTLESAGDSSATEALSSLVAGLDAKSLRLSPATVKAGRKRSTVTDAEELAAAITALPDSDFSIAFESDPNAFFDGVAGAARASLNLGFAGESPLPRDGTVSGIAAALADTARSGTVGVGAYSGLSIRNLDFARARPPRDYLVAGQTGLIDVVNLKAGGADDAAAQVFGTVDLPPGVERTVAEDIAVVDWSADAALDDAEKLAERLALRDRWLVEHAVGRAAEGWHDSGDAIVDPVDARPEDGLTLYSPSMGVGYVAIHSAASADERKQALAAAAKLREQGKTATGAQLGELVLVADTREAAVALRSEAAASGLNRVVYASDEHMLDPFPEGSWVEAPEREA</sequence>
<protein>
    <submittedName>
        <fullName evidence="1">Uncharacterized protein</fullName>
    </submittedName>
</protein>
<evidence type="ECO:0000313" key="2">
    <source>
        <dbReference type="Proteomes" id="UP001273531"/>
    </source>
</evidence>
<dbReference type="Proteomes" id="UP001273531">
    <property type="component" value="Unassembled WGS sequence"/>
</dbReference>
<reference evidence="1 2" key="1">
    <citation type="submission" date="2023-10" db="EMBL/GenBank/DDBJ databases">
        <title>Sphingomonas sp. HF-S4 16S ribosomal RNA gene Genome sequencing and assembly.</title>
        <authorList>
            <person name="Lee H."/>
        </authorList>
    </citation>
    <scope>NUCLEOTIDE SEQUENCE [LARGE SCALE GENOMIC DNA]</scope>
    <source>
        <strain evidence="1 2">HF-S4</strain>
    </source>
</reference>
<accession>A0ABU3Y558</accession>
<proteinExistence type="predicted"/>
<dbReference type="RefSeq" id="WP_317225524.1">
    <property type="nucleotide sequence ID" value="NZ_JAWJEJ010000001.1"/>
</dbReference>